<dbReference type="InterPro" id="IPR011332">
    <property type="entry name" value="Ribosomal_zn-bd"/>
</dbReference>
<keyword evidence="2 5" id="KW-0689">Ribosomal protein</keyword>
<reference evidence="6 7" key="1">
    <citation type="submission" date="2019-02" db="EMBL/GenBank/DDBJ databases">
        <title>Deep-cultivation of Planctomycetes and their phenomic and genomic characterization uncovers novel biology.</title>
        <authorList>
            <person name="Wiegand S."/>
            <person name="Jogler M."/>
            <person name="Boedeker C."/>
            <person name="Pinto D."/>
            <person name="Vollmers J."/>
            <person name="Rivas-Marin E."/>
            <person name="Kohn T."/>
            <person name="Peeters S.H."/>
            <person name="Heuer A."/>
            <person name="Rast P."/>
            <person name="Oberbeckmann S."/>
            <person name="Bunk B."/>
            <person name="Jeske O."/>
            <person name="Meyerdierks A."/>
            <person name="Storesund J.E."/>
            <person name="Kallscheuer N."/>
            <person name="Luecker S."/>
            <person name="Lage O.M."/>
            <person name="Pohl T."/>
            <person name="Merkel B.J."/>
            <person name="Hornburger P."/>
            <person name="Mueller R.-W."/>
            <person name="Bruemmer F."/>
            <person name="Labrenz M."/>
            <person name="Spormann A.M."/>
            <person name="Op den Camp H."/>
            <person name="Overmann J."/>
            <person name="Amann R."/>
            <person name="Jetten M.S.M."/>
            <person name="Mascher T."/>
            <person name="Medema M.H."/>
            <person name="Devos D.P."/>
            <person name="Kaster A.-K."/>
            <person name="Ovreas L."/>
            <person name="Rohde M."/>
            <person name="Galperin M.Y."/>
            <person name="Jogler C."/>
        </authorList>
    </citation>
    <scope>NUCLEOTIDE SEQUENCE [LARGE SCALE GENOMIC DNA]</scope>
    <source>
        <strain evidence="6 7">Pan216</strain>
    </source>
</reference>
<dbReference type="GO" id="GO:0006412">
    <property type="term" value="P:translation"/>
    <property type="evidence" value="ECO:0007669"/>
    <property type="project" value="UniProtKB-UniRule"/>
</dbReference>
<evidence type="ECO:0000256" key="2">
    <source>
        <dbReference type="ARBA" id="ARBA00022980"/>
    </source>
</evidence>
<evidence type="ECO:0000256" key="1">
    <source>
        <dbReference type="ARBA" id="ARBA00008560"/>
    </source>
</evidence>
<comment type="similarity">
    <text evidence="1 5">Belongs to the bacterial ribosomal protein bL32 family.</text>
</comment>
<dbReference type="RefSeq" id="WP_145258402.1">
    <property type="nucleotide sequence ID" value="NZ_CP036279.1"/>
</dbReference>
<dbReference type="SUPFAM" id="SSF57829">
    <property type="entry name" value="Zn-binding ribosomal proteins"/>
    <property type="match status" value="1"/>
</dbReference>
<name>A0A518B4F2_9BACT</name>
<keyword evidence="7" id="KW-1185">Reference proteome</keyword>
<dbReference type="NCBIfam" id="TIGR01031">
    <property type="entry name" value="rpmF_bact"/>
    <property type="match status" value="1"/>
</dbReference>
<evidence type="ECO:0000313" key="6">
    <source>
        <dbReference type="EMBL" id="QDU61861.1"/>
    </source>
</evidence>
<dbReference type="PANTHER" id="PTHR35534">
    <property type="entry name" value="50S RIBOSOMAL PROTEIN L32"/>
    <property type="match status" value="1"/>
</dbReference>
<organism evidence="6 7">
    <name type="scientific">Kolteria novifilia</name>
    <dbReference type="NCBI Taxonomy" id="2527975"/>
    <lineage>
        <taxon>Bacteria</taxon>
        <taxon>Pseudomonadati</taxon>
        <taxon>Planctomycetota</taxon>
        <taxon>Planctomycetia</taxon>
        <taxon>Kolteriales</taxon>
        <taxon>Kolteriaceae</taxon>
        <taxon>Kolteria</taxon>
    </lineage>
</organism>
<gene>
    <name evidence="5 6" type="primary">rpmF</name>
    <name evidence="6" type="ORF">Pan216_27260</name>
</gene>
<dbReference type="EMBL" id="CP036279">
    <property type="protein sequence ID" value="QDU61861.1"/>
    <property type="molecule type" value="Genomic_DNA"/>
</dbReference>
<dbReference type="OrthoDB" id="9812874at2"/>
<evidence type="ECO:0000256" key="3">
    <source>
        <dbReference type="ARBA" id="ARBA00023274"/>
    </source>
</evidence>
<dbReference type="InterPro" id="IPR044957">
    <property type="entry name" value="Ribosomal_bL32_bact"/>
</dbReference>
<dbReference type="GO" id="GO:0003735">
    <property type="term" value="F:structural constituent of ribosome"/>
    <property type="evidence" value="ECO:0007669"/>
    <property type="project" value="InterPro"/>
</dbReference>
<sequence length="61" mass="6766">MAVPKRRKSHSKTRLGRANKALTKPRFIHCSNCGAATQPHRVCEACGYFQGRVVVSQEEAP</sequence>
<dbReference type="Proteomes" id="UP000317093">
    <property type="component" value="Chromosome"/>
</dbReference>
<accession>A0A518B4F2</accession>
<dbReference type="KEGG" id="knv:Pan216_27260"/>
<dbReference type="GO" id="GO:0015934">
    <property type="term" value="C:large ribosomal subunit"/>
    <property type="evidence" value="ECO:0007669"/>
    <property type="project" value="InterPro"/>
</dbReference>
<dbReference type="PANTHER" id="PTHR35534:SF1">
    <property type="entry name" value="LARGE RIBOSOMAL SUBUNIT PROTEIN BL32"/>
    <property type="match status" value="1"/>
</dbReference>
<dbReference type="Pfam" id="PF01783">
    <property type="entry name" value="Ribosomal_L32p"/>
    <property type="match status" value="1"/>
</dbReference>
<evidence type="ECO:0000256" key="5">
    <source>
        <dbReference type="HAMAP-Rule" id="MF_00340"/>
    </source>
</evidence>
<dbReference type="HAMAP" id="MF_00340">
    <property type="entry name" value="Ribosomal_bL32"/>
    <property type="match status" value="1"/>
</dbReference>
<keyword evidence="3 5" id="KW-0687">Ribonucleoprotein</keyword>
<protein>
    <recommendedName>
        <fullName evidence="4 5">Large ribosomal subunit protein bL32</fullName>
    </recommendedName>
</protein>
<dbReference type="InterPro" id="IPR002677">
    <property type="entry name" value="Ribosomal_bL32"/>
</dbReference>
<dbReference type="AlphaFoldDB" id="A0A518B4F2"/>
<evidence type="ECO:0000313" key="7">
    <source>
        <dbReference type="Proteomes" id="UP000317093"/>
    </source>
</evidence>
<evidence type="ECO:0000256" key="4">
    <source>
        <dbReference type="ARBA" id="ARBA00035178"/>
    </source>
</evidence>
<proteinExistence type="inferred from homology"/>